<proteinExistence type="predicted"/>
<dbReference type="AlphaFoldDB" id="A0AAV2S727"/>
<protein>
    <submittedName>
        <fullName evidence="2">Uncharacterized protein</fullName>
    </submittedName>
</protein>
<reference evidence="2 3" key="1">
    <citation type="submission" date="2024-05" db="EMBL/GenBank/DDBJ databases">
        <authorList>
            <person name="Wallberg A."/>
        </authorList>
    </citation>
    <scope>NUCLEOTIDE SEQUENCE [LARGE SCALE GENOMIC DNA]</scope>
</reference>
<accession>A0AAV2S727</accession>
<name>A0AAV2S727_MEGNR</name>
<comment type="caution">
    <text evidence="2">The sequence shown here is derived from an EMBL/GenBank/DDBJ whole genome shotgun (WGS) entry which is preliminary data.</text>
</comment>
<evidence type="ECO:0000313" key="2">
    <source>
        <dbReference type="EMBL" id="CAL4158787.1"/>
    </source>
</evidence>
<dbReference type="Proteomes" id="UP001497623">
    <property type="component" value="Unassembled WGS sequence"/>
</dbReference>
<evidence type="ECO:0000313" key="3">
    <source>
        <dbReference type="Proteomes" id="UP001497623"/>
    </source>
</evidence>
<dbReference type="EMBL" id="CAXKWB010042965">
    <property type="protein sequence ID" value="CAL4158787.1"/>
    <property type="molecule type" value="Genomic_DNA"/>
</dbReference>
<feature type="region of interest" description="Disordered" evidence="1">
    <location>
        <begin position="1"/>
        <end position="27"/>
    </location>
</feature>
<sequence>QKVCGSQSTLNDADQVDNDSLSSQQEDTTQLVRQASHLSEEILSLTEVHEHLIRSPPPTTVDKSFFVLPHEEPDIHDPPASMSHSLNPLMARGKEGVIDQHLRNILSTQRQLLVSKVGCLTSSSVPGSPAIGRGFTKRSPRARTLSEEASSVHAVGGSNMGGGGSVPHNTSSVVSLAPVLPPGRRPHSPNEILLNPSSSPTCSPAPTSQTHILKPINSRNKKSFQMKTENTMSPSKTSSGGSPLILPIKSPNKPAAPVVIANPTKLIDIT</sequence>
<feature type="non-terminal residue" evidence="2">
    <location>
        <position position="1"/>
    </location>
</feature>
<gene>
    <name evidence="2" type="ORF">MNOR_LOCUS32125</name>
</gene>
<keyword evidence="3" id="KW-1185">Reference proteome</keyword>
<organism evidence="2 3">
    <name type="scientific">Meganyctiphanes norvegica</name>
    <name type="common">Northern krill</name>
    <name type="synonym">Thysanopoda norvegica</name>
    <dbReference type="NCBI Taxonomy" id="48144"/>
    <lineage>
        <taxon>Eukaryota</taxon>
        <taxon>Metazoa</taxon>
        <taxon>Ecdysozoa</taxon>
        <taxon>Arthropoda</taxon>
        <taxon>Crustacea</taxon>
        <taxon>Multicrustacea</taxon>
        <taxon>Malacostraca</taxon>
        <taxon>Eumalacostraca</taxon>
        <taxon>Eucarida</taxon>
        <taxon>Euphausiacea</taxon>
        <taxon>Euphausiidae</taxon>
        <taxon>Meganyctiphanes</taxon>
    </lineage>
</organism>
<evidence type="ECO:0000256" key="1">
    <source>
        <dbReference type="SAM" id="MobiDB-lite"/>
    </source>
</evidence>